<dbReference type="Pfam" id="PF01442">
    <property type="entry name" value="Apolipoprotein"/>
    <property type="match status" value="1"/>
</dbReference>
<dbReference type="GO" id="GO:0033700">
    <property type="term" value="P:phospholipid efflux"/>
    <property type="evidence" value="ECO:0007669"/>
    <property type="project" value="TreeGrafter"/>
</dbReference>
<evidence type="ECO:0000313" key="16">
    <source>
        <dbReference type="Ensembl" id="ENSCHIP00010011354.1"/>
    </source>
</evidence>
<proteinExistence type="inferred from homology"/>
<keyword evidence="5" id="KW-0162">Chylomicron</keyword>
<dbReference type="GO" id="GO:0033344">
    <property type="term" value="P:cholesterol efflux"/>
    <property type="evidence" value="ECO:0007669"/>
    <property type="project" value="TreeGrafter"/>
</dbReference>
<evidence type="ECO:0000256" key="14">
    <source>
        <dbReference type="SAM" id="Coils"/>
    </source>
</evidence>
<dbReference type="GO" id="GO:0034364">
    <property type="term" value="C:high-density lipoprotein particle"/>
    <property type="evidence" value="ECO:0007669"/>
    <property type="project" value="UniProtKB-KW"/>
</dbReference>
<evidence type="ECO:0000256" key="13">
    <source>
        <dbReference type="ARBA" id="ARBA00042591"/>
    </source>
</evidence>
<dbReference type="FunFam" id="1.20.120.20:FF:000005">
    <property type="entry name" value="Apolipoprotein A-IV"/>
    <property type="match status" value="1"/>
</dbReference>
<dbReference type="GO" id="GO:0042627">
    <property type="term" value="C:chylomicron"/>
    <property type="evidence" value="ECO:0007669"/>
    <property type="project" value="UniProtKB-KW"/>
</dbReference>
<evidence type="ECO:0000256" key="4">
    <source>
        <dbReference type="ARBA" id="ARBA00022448"/>
    </source>
</evidence>
<sequence length="509" mass="57028">MWEWGSLLTGADRGSVNFASPHPPPKPSIDPERPQGFWVVYQSRAQVFPQSHSSLGSWPLPRWVGHTFGTAASECCPSLSLPSASTLSKGHQSPRGLLGMCHLPAWSHTGEEGRIWCSKRLSQPSEEPRMFLKAVVLSLALVAVTGAEAEVNADQVATVIWDYFSQLGNNAKKAVEHIQKSELTQQLNTLFQDKLGEVSTYTDDLQKKLVPFATELHERLTKDSEKLKEEIRKELEELRARLLPHATEVSQKIGDNVRELQQRLGPYAEELRTQVDTQAQQLRRQLTPYAERMETVMRQNLDQLQASLAPYAEELQATVNQRVEELKGHLTPYADQLQTKIEENVEELRRSLAPYAQDVQGKLNHQLEGLAFQMKKHAEELKAKISAKAEELRQGLVPVVNSVRGSQPGNAEGLQKSLAELSSRLDQQVEDFRRTVGPYGETFNKAMVQQLDALRQKLGPLAGDVEDHLSFLEKDLRDKVSSFFNTLKEKESQAPALPSQEEMPVPLGG</sequence>
<feature type="coiled-coil region" evidence="14">
    <location>
        <begin position="375"/>
        <end position="431"/>
    </location>
</feature>
<evidence type="ECO:0000256" key="2">
    <source>
        <dbReference type="ARBA" id="ARBA00008788"/>
    </source>
</evidence>
<dbReference type="GO" id="GO:0042157">
    <property type="term" value="P:lipoprotein metabolic process"/>
    <property type="evidence" value="ECO:0007669"/>
    <property type="project" value="InterPro"/>
</dbReference>
<dbReference type="GO" id="GO:0120020">
    <property type="term" value="F:cholesterol transfer activity"/>
    <property type="evidence" value="ECO:0007669"/>
    <property type="project" value="TreeGrafter"/>
</dbReference>
<evidence type="ECO:0000256" key="7">
    <source>
        <dbReference type="ARBA" id="ARBA00022729"/>
    </source>
</evidence>
<comment type="subcellular location">
    <subcellularLocation>
        <location evidence="1">Secreted</location>
    </subcellularLocation>
</comment>
<evidence type="ECO:0000256" key="15">
    <source>
        <dbReference type="SAM" id="MobiDB-lite"/>
    </source>
</evidence>
<evidence type="ECO:0000256" key="10">
    <source>
        <dbReference type="ARBA" id="ARBA00023055"/>
    </source>
</evidence>
<evidence type="ECO:0000256" key="1">
    <source>
        <dbReference type="ARBA" id="ARBA00004613"/>
    </source>
</evidence>
<dbReference type="PANTHER" id="PTHR18976">
    <property type="entry name" value="APOLIPOPROTEIN"/>
    <property type="match status" value="1"/>
</dbReference>
<keyword evidence="8" id="KW-0677">Repeat</keyword>
<dbReference type="Ensembl" id="ENSCHIT00010016040.1">
    <property type="protein sequence ID" value="ENSCHIP00010011354.1"/>
    <property type="gene ID" value="ENSCHIG00010008466.1"/>
</dbReference>
<evidence type="ECO:0000256" key="6">
    <source>
        <dbReference type="ARBA" id="ARBA00022525"/>
    </source>
</evidence>
<feature type="region of interest" description="Disordered" evidence="15">
    <location>
        <begin position="489"/>
        <end position="509"/>
    </location>
</feature>
<reference evidence="16" key="1">
    <citation type="submission" date="2019-03" db="EMBL/GenBank/DDBJ databases">
        <title>Genome sequencing and reference-guided assembly of Black Bengal Goat (Capra hircus).</title>
        <authorList>
            <person name="Siddiki A.Z."/>
            <person name="Baten A."/>
            <person name="Billah M."/>
            <person name="Alam M.A.U."/>
            <person name="Shawrob K.S.M."/>
            <person name="Saha S."/>
            <person name="Chowdhury M."/>
            <person name="Rahman A.H."/>
            <person name="Stear M."/>
            <person name="Miah G."/>
            <person name="Das G.B."/>
            <person name="Hossain M.M."/>
            <person name="Kumkum M."/>
            <person name="Islam M.S."/>
            <person name="Mollah A.M."/>
            <person name="Ahsan A."/>
            <person name="Tusar F."/>
            <person name="Khan M.K.I."/>
        </authorList>
    </citation>
    <scope>NUCLEOTIDE SEQUENCE [LARGE SCALE GENOMIC DNA]</scope>
</reference>
<dbReference type="GO" id="GO:1903561">
    <property type="term" value="C:extracellular vesicle"/>
    <property type="evidence" value="ECO:0007669"/>
    <property type="project" value="TreeGrafter"/>
</dbReference>
<dbReference type="GO" id="GO:0055090">
    <property type="term" value="P:acylglycerol homeostasis"/>
    <property type="evidence" value="ECO:0007669"/>
    <property type="project" value="TreeGrafter"/>
</dbReference>
<dbReference type="Gene3D" id="1.20.120.20">
    <property type="entry name" value="Apolipoprotein"/>
    <property type="match status" value="2"/>
</dbReference>
<name>A0A8C2NWY7_CAPHI</name>
<dbReference type="GO" id="GO:0034362">
    <property type="term" value="C:low-density lipoprotein particle"/>
    <property type="evidence" value="ECO:0007669"/>
    <property type="project" value="TreeGrafter"/>
</dbReference>
<dbReference type="InterPro" id="IPR050163">
    <property type="entry name" value="Apolipoprotein_A1/A4/E"/>
</dbReference>
<organism evidence="16">
    <name type="scientific">Capra hircus</name>
    <name type="common">Goat</name>
    <dbReference type="NCBI Taxonomy" id="9925"/>
    <lineage>
        <taxon>Eukaryota</taxon>
        <taxon>Metazoa</taxon>
        <taxon>Chordata</taxon>
        <taxon>Craniata</taxon>
        <taxon>Vertebrata</taxon>
        <taxon>Euteleostomi</taxon>
        <taxon>Mammalia</taxon>
        <taxon>Eutheria</taxon>
        <taxon>Laurasiatheria</taxon>
        <taxon>Artiodactyla</taxon>
        <taxon>Ruminantia</taxon>
        <taxon>Pecora</taxon>
        <taxon>Bovidae</taxon>
        <taxon>Caprinae</taxon>
        <taxon>Capra</taxon>
    </lineage>
</organism>
<dbReference type="InterPro" id="IPR000074">
    <property type="entry name" value="ApoA_E"/>
</dbReference>
<keyword evidence="14" id="KW-0175">Coiled coil</keyword>
<dbReference type="PANTHER" id="PTHR18976:SF1">
    <property type="entry name" value="APOLIPOPROTEIN A-IV"/>
    <property type="match status" value="1"/>
</dbReference>
<keyword evidence="9" id="KW-0345">HDL</keyword>
<dbReference type="GO" id="GO:0008203">
    <property type="term" value="P:cholesterol metabolic process"/>
    <property type="evidence" value="ECO:0007669"/>
    <property type="project" value="TreeGrafter"/>
</dbReference>
<accession>A0A8C2NWY7</accession>
<keyword evidence="7" id="KW-0732">Signal</keyword>
<comment type="similarity">
    <text evidence="2">Belongs to the apolipoprotein A1/A4/E family.</text>
</comment>
<evidence type="ECO:0000256" key="8">
    <source>
        <dbReference type="ARBA" id="ARBA00022737"/>
    </source>
</evidence>
<dbReference type="GO" id="GO:0005543">
    <property type="term" value="F:phospholipid binding"/>
    <property type="evidence" value="ECO:0007669"/>
    <property type="project" value="TreeGrafter"/>
</dbReference>
<protein>
    <recommendedName>
        <fullName evidence="12">Apolipoprotein A-IV</fullName>
    </recommendedName>
    <alternativeName>
        <fullName evidence="13">Apolipoprotein A4</fullName>
    </alternativeName>
</protein>
<dbReference type="AlphaFoldDB" id="A0A8C2NWY7"/>
<comment type="subunit">
    <text evidence="3">Homodimer.</text>
</comment>
<keyword evidence="6" id="KW-0964">Secreted</keyword>
<evidence type="ECO:0000256" key="11">
    <source>
        <dbReference type="ARBA" id="ARBA00037735"/>
    </source>
</evidence>
<comment type="function">
    <text evidence="11">May have a role in chylomicrons and VLDL secretion and catabolism. Required for efficient activation of lipoprotein lipase by ApoC-II; potent activator of LCAT. Apoa-IV is a major component of HDL and chylomicrons.</text>
</comment>
<reference evidence="16" key="2">
    <citation type="submission" date="2025-08" db="UniProtKB">
        <authorList>
            <consortium name="Ensembl"/>
        </authorList>
    </citation>
    <scope>IDENTIFICATION</scope>
</reference>
<evidence type="ECO:0000256" key="5">
    <source>
        <dbReference type="ARBA" id="ARBA00022513"/>
    </source>
</evidence>
<evidence type="ECO:0000256" key="9">
    <source>
        <dbReference type="ARBA" id="ARBA00022850"/>
    </source>
</evidence>
<dbReference type="GO" id="GO:0060228">
    <property type="term" value="F:phosphatidylcholine-sterol O-acyltransferase activator activity"/>
    <property type="evidence" value="ECO:0007669"/>
    <property type="project" value="TreeGrafter"/>
</dbReference>
<keyword evidence="4" id="KW-0813">Transport</keyword>
<dbReference type="FunFam" id="1.20.120.20:FF:000004">
    <property type="entry name" value="Apolipoprotein A-IV"/>
    <property type="match status" value="1"/>
</dbReference>
<dbReference type="GO" id="GO:0034361">
    <property type="term" value="C:very-low-density lipoprotein particle"/>
    <property type="evidence" value="ECO:0007669"/>
    <property type="project" value="TreeGrafter"/>
</dbReference>
<keyword evidence="10" id="KW-0445">Lipid transport</keyword>
<evidence type="ECO:0000256" key="12">
    <source>
        <dbReference type="ARBA" id="ARBA00041197"/>
    </source>
</evidence>
<dbReference type="SUPFAM" id="SSF58113">
    <property type="entry name" value="Apolipoprotein A-I"/>
    <property type="match status" value="2"/>
</dbReference>
<evidence type="ECO:0000256" key="3">
    <source>
        <dbReference type="ARBA" id="ARBA00011738"/>
    </source>
</evidence>
<dbReference type="GO" id="GO:0006950">
    <property type="term" value="P:response to stress"/>
    <property type="evidence" value="ECO:0007669"/>
    <property type="project" value="UniProtKB-ARBA"/>
</dbReference>